<keyword evidence="3" id="KW-0175">Coiled coil</keyword>
<name>A0A6C0LSR1_9ZZZZ</name>
<reference evidence="4" key="1">
    <citation type="journal article" date="2020" name="Nature">
        <title>Giant virus diversity and host interactions through global metagenomics.</title>
        <authorList>
            <person name="Schulz F."/>
            <person name="Roux S."/>
            <person name="Paez-Espino D."/>
            <person name="Jungbluth S."/>
            <person name="Walsh D.A."/>
            <person name="Denef V.J."/>
            <person name="McMahon K.D."/>
            <person name="Konstantinidis K.T."/>
            <person name="Eloe-Fadrosh E.A."/>
            <person name="Kyrpides N.C."/>
            <person name="Woyke T."/>
        </authorList>
    </citation>
    <scope>NUCLEOTIDE SEQUENCE</scope>
    <source>
        <strain evidence="4">GVMAG-S-1014582-52</strain>
    </source>
</reference>
<accession>A0A6C0LSR1</accession>
<sequence length="1931" mass="225788">MSRYQPKIIINNPEKNVSDDINAQFFLTLKTGDIDNIKQFISTNKIKINIVEKNSRNTPVHTILSLDSKVADNDSKMQIIQYLVDNGAPVDLPNFNDIWPIHLAVKIQNMNIMNFLIKKGAQINRKDSSGNTPLHWSITGDQIECPKKISIGSLIPDQGIDKLFFNDTLLKTTDRVLDIMKKENSINEDIIHMINTINKIPLMYENTEFNKDISNKVINIFVDVINNPSYSGGLKEQTAKLNQQINLVYSHVVDDLLSQALGPIQIGPNNTGWGPDILEDPLIVKRSPNKLEQILPNTIEQMEKSFELKINNEKQRLMNDQTSPVFITQIEDIRKFSLDTKSYLIELLLNENQCRDITYLKILYLLSFNDKIMDYKKNLIDKFMKNYCLIDDTQFEDVSFYNTLYNQYEFDIRAWLKDKRYTLDEVIDYFPTDMVNNYILEHADDKTIYPNDFCLVSNTFENGLINLDIVKNDLINRNEFDNLFLSTIQDHNLNTNCLNYEGWFQNYYKQYFDIGDYLDVSFSRLYNLYPEMEFVKNQISRLPVPYNNPDITTWFDLLDYVIKDVKPIRIKQNDKYIYQPFLIIQPDPARNTKKQDDVLLKSNDNFQLPKSFPYFNSGGDNDYHYLLYSERYRNVKLSFMDALRILGTIEIVLYNKTIRYPYYCVRKDDYPATFLEENKRINPMIIKSTINDYDTYADTFHKTLTSTTHSAFRLVQKIFYTLVKSKIREEIETCYDRIINELRSRNADDFLRLIDAVITDYNFYSLIAPDNPKHNLVGSNITPGSKNIWDTTHPIIVQFAKFLDENKILISNNNNIDEIIKGKFIDIDLLNLDGTINISFLRKTIENKTAIEFNNIKNFFTNSVFEDTVGKIIISLIKNNIVFTDFLLEMKIIYDENIDSQFESLKNKDMDQEFYLSETYSRFYYDIYHKIVLLNQFINKLYIIIRDIRTNINKNAYYDIPQIFLPTIISQIIKCVNALIDLKIYITYIGDKYQKISVYFDLQIYNDIIIYFNRFVIDLNKLIASSYKSSIDTVKFHNDVINFLNYNSSYLLSINKNDKLFDTNLTTFYSEFPKLLPSSYYFFDIESILSNYSIDKCTYYDSNFVTSDISLFDFSGTAPFNATFYRNLMNLERINNNPHIYQSIYNLSNANIINVNVSKQSIEGDFLKWDVNVNDIKFDNAFIAFSDQAYIFDRLNGMPPAIKNGLGDYLQILKQKIVQNTIQYVINNRYDGADIANLYNNLKDFGGEKTYNVNDVKIFCIIGKIADGILNKYIEYGAKISINTWINQIVNDRYQYEPLIDVIKKTIETIKDSNYMNISLKDVAKKSIIDNLIGFNMKYKLSQINHNPNNIPYTTRGIESEKNEEFIHYLYKLNYPATIDSKNNAECFMINKHISTKLINSDTINVRNSDGDTPLHLAVEMMHNELVTTLMKKGAKNGFRNNLNKTPRDVMLDMLRQHISYNKPTGSIESSLQNFILPFNDILVSKLLDEKFNNNILDYITLAIPIQLVIYNHMFSIYLHNYRYNIDYDLKNAIINIIASSIEDTYPVDLFTFDNDNEVLDIINKDDDIYNAQTNFNNKNQKKINDYEKQLGILNNQINGMDNELIKTNDPDQRTFIENAIFSLNSKKINIENNIKSLKYENIHPMMDISNIPAYKSILNIYSHDALKRNLDTIDFYNELFGKISINSKEAHLSVWQQYLKKDISRTPSMIFLRLNKFIQNNLYKENMPNIKIISNFMKKVEEYIELKNNLPNTVEENMILKEEFGQIEYLINLIITPSIINILFNTILQSIEEMKSINVITTDLNVIIETISKTEYGGQTIHTYLTNIFPKIAIHYYTNTFDNKLDPNKKITSVSQLFEPILNIIKSTKIILIDDNSILIKNISEYLFPFMDNTYNNFINVIRTVIFGYERYLLNTSRLLQTINAINVSD</sequence>
<dbReference type="InterPro" id="IPR002110">
    <property type="entry name" value="Ankyrin_rpt"/>
</dbReference>
<dbReference type="Pfam" id="PF12796">
    <property type="entry name" value="Ank_2"/>
    <property type="match status" value="1"/>
</dbReference>
<dbReference type="Pfam" id="PF00023">
    <property type="entry name" value="Ank"/>
    <property type="match status" value="1"/>
</dbReference>
<evidence type="ECO:0000313" key="4">
    <source>
        <dbReference type="EMBL" id="QHU33045.1"/>
    </source>
</evidence>
<dbReference type="InterPro" id="IPR036770">
    <property type="entry name" value="Ankyrin_rpt-contain_sf"/>
</dbReference>
<feature type="coiled-coil region" evidence="3">
    <location>
        <begin position="1577"/>
        <end position="1604"/>
    </location>
</feature>
<dbReference type="EMBL" id="MN740556">
    <property type="protein sequence ID" value="QHU33045.1"/>
    <property type="molecule type" value="Genomic_DNA"/>
</dbReference>
<evidence type="ECO:0008006" key="5">
    <source>
        <dbReference type="Google" id="ProtNLM"/>
    </source>
</evidence>
<keyword evidence="1" id="KW-0677">Repeat</keyword>
<evidence type="ECO:0000256" key="2">
    <source>
        <dbReference type="ARBA" id="ARBA00023043"/>
    </source>
</evidence>
<organism evidence="4">
    <name type="scientific">viral metagenome</name>
    <dbReference type="NCBI Taxonomy" id="1070528"/>
    <lineage>
        <taxon>unclassified sequences</taxon>
        <taxon>metagenomes</taxon>
        <taxon>organismal metagenomes</taxon>
    </lineage>
</organism>
<dbReference type="PROSITE" id="PS50297">
    <property type="entry name" value="ANK_REP_REGION"/>
    <property type="match status" value="2"/>
</dbReference>
<dbReference type="Gene3D" id="1.25.40.20">
    <property type="entry name" value="Ankyrin repeat-containing domain"/>
    <property type="match status" value="2"/>
</dbReference>
<dbReference type="SMART" id="SM00248">
    <property type="entry name" value="ANK"/>
    <property type="match status" value="5"/>
</dbReference>
<proteinExistence type="predicted"/>
<dbReference type="PROSITE" id="PS50088">
    <property type="entry name" value="ANK_REPEAT"/>
    <property type="match status" value="2"/>
</dbReference>
<dbReference type="PANTHER" id="PTHR24171">
    <property type="entry name" value="ANKYRIN REPEAT DOMAIN-CONTAINING PROTEIN 39-RELATED"/>
    <property type="match status" value="1"/>
</dbReference>
<dbReference type="SUPFAM" id="SSF48403">
    <property type="entry name" value="Ankyrin repeat"/>
    <property type="match status" value="2"/>
</dbReference>
<evidence type="ECO:0000256" key="1">
    <source>
        <dbReference type="ARBA" id="ARBA00022737"/>
    </source>
</evidence>
<protein>
    <recommendedName>
        <fullName evidence="5">Ankyrin repeat protein</fullName>
    </recommendedName>
</protein>
<evidence type="ECO:0000256" key="3">
    <source>
        <dbReference type="SAM" id="Coils"/>
    </source>
</evidence>
<keyword evidence="2" id="KW-0040">ANK repeat</keyword>